<evidence type="ECO:0000256" key="4">
    <source>
        <dbReference type="ARBA" id="ARBA00011245"/>
    </source>
</evidence>
<keyword evidence="10 14" id="KW-0408">Iron</keyword>
<keyword evidence="9 14" id="KW-0560">Oxidoreductase</keyword>
<dbReference type="SMART" id="SM00729">
    <property type="entry name" value="Elp3"/>
    <property type="match status" value="1"/>
</dbReference>
<evidence type="ECO:0000256" key="16">
    <source>
        <dbReference type="PIRSR" id="PIRSR000167-2"/>
    </source>
</evidence>
<feature type="binding site" evidence="15">
    <location>
        <position position="338"/>
    </location>
    <ligand>
        <name>S-adenosyl-L-methionine</name>
        <dbReference type="ChEBI" id="CHEBI:59789"/>
        <label>1</label>
    </ligand>
</feature>
<keyword evidence="12 14" id="KW-0627">Porphyrin biosynthesis</keyword>
<dbReference type="GO" id="GO:0005737">
    <property type="term" value="C:cytoplasm"/>
    <property type="evidence" value="ECO:0007669"/>
    <property type="project" value="UniProtKB-SubCell"/>
</dbReference>
<dbReference type="GO" id="GO:0051989">
    <property type="term" value="F:coproporphyrinogen dehydrogenase activity"/>
    <property type="evidence" value="ECO:0007669"/>
    <property type="project" value="UniProtKB-EC"/>
</dbReference>
<dbReference type="InterPro" id="IPR007197">
    <property type="entry name" value="rSAM"/>
</dbReference>
<dbReference type="GO" id="GO:0006782">
    <property type="term" value="P:protoporphyrinogen IX biosynthetic process"/>
    <property type="evidence" value="ECO:0007669"/>
    <property type="project" value="UniProtKB-UniPathway"/>
</dbReference>
<organism evidence="18 19">
    <name type="scientific">Leptospirillum ferrooxidans (strain C2-3)</name>
    <dbReference type="NCBI Taxonomy" id="1162668"/>
    <lineage>
        <taxon>Bacteria</taxon>
        <taxon>Pseudomonadati</taxon>
        <taxon>Nitrospirota</taxon>
        <taxon>Nitrospiria</taxon>
        <taxon>Nitrospirales</taxon>
        <taxon>Nitrospiraceae</taxon>
        <taxon>Leptospirillum</taxon>
    </lineage>
</organism>
<dbReference type="GO" id="GO:0046872">
    <property type="term" value="F:metal ion binding"/>
    <property type="evidence" value="ECO:0007669"/>
    <property type="project" value="UniProtKB-KW"/>
</dbReference>
<dbReference type="InterPro" id="IPR004558">
    <property type="entry name" value="Coprogen_oxidase_HemN"/>
</dbReference>
<feature type="binding site" evidence="15">
    <location>
        <position position="63"/>
    </location>
    <ligand>
        <name>S-adenosyl-L-methionine</name>
        <dbReference type="ChEBI" id="CHEBI:59789"/>
        <label>1</label>
    </ligand>
</feature>
<accession>I0IQ78</accession>
<feature type="domain" description="Radical SAM core" evidence="17">
    <location>
        <begin position="54"/>
        <end position="289"/>
    </location>
</feature>
<evidence type="ECO:0000256" key="15">
    <source>
        <dbReference type="PIRSR" id="PIRSR000167-1"/>
    </source>
</evidence>
<dbReference type="InterPro" id="IPR058240">
    <property type="entry name" value="rSAM_sf"/>
</dbReference>
<dbReference type="RefSeq" id="WP_014449912.1">
    <property type="nucleotide sequence ID" value="NC_017094.1"/>
</dbReference>
<evidence type="ECO:0000256" key="8">
    <source>
        <dbReference type="ARBA" id="ARBA00022723"/>
    </source>
</evidence>
<dbReference type="Proteomes" id="UP000007382">
    <property type="component" value="Chromosome"/>
</dbReference>
<comment type="cofactor">
    <cofactor evidence="14 16">
        <name>[4Fe-4S] cluster</name>
        <dbReference type="ChEBI" id="CHEBI:49883"/>
    </cofactor>
    <text evidence="14 16">Binds 1 [4Fe-4S] cluster. The cluster is coordinated with 3 cysteines and an exchangeable S-adenosyl-L-methionine.</text>
</comment>
<dbReference type="Pfam" id="PF04055">
    <property type="entry name" value="Radical_SAM"/>
    <property type="match status" value="1"/>
</dbReference>
<protein>
    <recommendedName>
        <fullName evidence="14">Coproporphyrinogen-III oxidase</fullName>
        <ecNumber evidence="14">1.3.98.3</ecNumber>
    </recommendedName>
</protein>
<dbReference type="GO" id="GO:0051539">
    <property type="term" value="F:4 iron, 4 sulfur cluster binding"/>
    <property type="evidence" value="ECO:0007669"/>
    <property type="project" value="UniProtKB-KW"/>
</dbReference>
<evidence type="ECO:0000256" key="2">
    <source>
        <dbReference type="ARBA" id="ARBA00004785"/>
    </source>
</evidence>
<dbReference type="PROSITE" id="PS51918">
    <property type="entry name" value="RADICAL_SAM"/>
    <property type="match status" value="1"/>
</dbReference>
<evidence type="ECO:0000256" key="5">
    <source>
        <dbReference type="ARBA" id="ARBA00022485"/>
    </source>
</evidence>
<dbReference type="EC" id="1.3.98.3" evidence="14"/>
<dbReference type="Gene3D" id="1.10.10.920">
    <property type="match status" value="1"/>
</dbReference>
<dbReference type="SFLD" id="SFLDS00029">
    <property type="entry name" value="Radical_SAM"/>
    <property type="match status" value="1"/>
</dbReference>
<evidence type="ECO:0000313" key="18">
    <source>
        <dbReference type="EMBL" id="BAM07427.1"/>
    </source>
</evidence>
<evidence type="ECO:0000256" key="3">
    <source>
        <dbReference type="ARBA" id="ARBA00005493"/>
    </source>
</evidence>
<dbReference type="PATRIC" id="fig|1162668.3.peg.2077"/>
<dbReference type="EMBL" id="AP012342">
    <property type="protein sequence ID" value="BAM07427.1"/>
    <property type="molecule type" value="Genomic_DNA"/>
</dbReference>
<dbReference type="InterPro" id="IPR006638">
    <property type="entry name" value="Elp3/MiaA/NifB-like_rSAM"/>
</dbReference>
<comment type="subcellular location">
    <subcellularLocation>
        <location evidence="1 14">Cytoplasm</location>
    </subcellularLocation>
</comment>
<evidence type="ECO:0000256" key="13">
    <source>
        <dbReference type="ARBA" id="ARBA00048321"/>
    </source>
</evidence>
<comment type="catalytic activity">
    <reaction evidence="13 14">
        <text>coproporphyrinogen III + 2 S-adenosyl-L-methionine = protoporphyrinogen IX + 2 5'-deoxyadenosine + 2 L-methionine + 2 CO2</text>
        <dbReference type="Rhea" id="RHEA:15425"/>
        <dbReference type="ChEBI" id="CHEBI:16526"/>
        <dbReference type="ChEBI" id="CHEBI:17319"/>
        <dbReference type="ChEBI" id="CHEBI:57307"/>
        <dbReference type="ChEBI" id="CHEBI:57309"/>
        <dbReference type="ChEBI" id="CHEBI:57844"/>
        <dbReference type="ChEBI" id="CHEBI:59789"/>
        <dbReference type="EC" id="1.3.98.3"/>
    </reaction>
</comment>
<feature type="binding site" evidence="15">
    <location>
        <position position="154"/>
    </location>
    <ligand>
        <name>S-adenosyl-L-methionine</name>
        <dbReference type="ChEBI" id="CHEBI:59789"/>
        <label>1</label>
    </ligand>
</feature>
<feature type="binding site" evidence="15">
    <location>
        <position position="181"/>
    </location>
    <ligand>
        <name>S-adenosyl-L-methionine</name>
        <dbReference type="ChEBI" id="CHEBI:59789"/>
        <label>2</label>
    </ligand>
</feature>
<evidence type="ECO:0000256" key="12">
    <source>
        <dbReference type="ARBA" id="ARBA00023244"/>
    </source>
</evidence>
<evidence type="ECO:0000256" key="11">
    <source>
        <dbReference type="ARBA" id="ARBA00023014"/>
    </source>
</evidence>
<evidence type="ECO:0000259" key="17">
    <source>
        <dbReference type="PROSITE" id="PS51918"/>
    </source>
</evidence>
<feature type="binding site" evidence="16">
    <location>
        <position position="73"/>
    </location>
    <ligand>
        <name>[4Fe-4S] cluster</name>
        <dbReference type="ChEBI" id="CHEBI:49883"/>
        <note>4Fe-4S-S-AdoMet</note>
    </ligand>
</feature>
<comment type="pathway">
    <text evidence="2 14">Porphyrin-containing compound metabolism; protoporphyrin-IX biosynthesis; protoporphyrinogen-IX from coproporphyrinogen-III (AdoMet route): step 1/1.</text>
</comment>
<dbReference type="KEGG" id="lfc:LFE_1748"/>
<comment type="similarity">
    <text evidence="3 14">Belongs to the anaerobic coproporphyrinogen-III oxidase family.</text>
</comment>
<evidence type="ECO:0000256" key="1">
    <source>
        <dbReference type="ARBA" id="ARBA00004496"/>
    </source>
</evidence>
<dbReference type="AlphaFoldDB" id="I0IQ78"/>
<dbReference type="eggNOG" id="COG0635">
    <property type="taxonomic scope" value="Bacteria"/>
</dbReference>
<sequence length="466" mass="52790">MTPNMMAGTQVSRELLKKYDVAGPRYTSYPTAPVWTTDFTAENYRDAINRGQSKKPDKPLSLYFHLPFCDSLCYFCGCSVIISRDRGKTADYIDLLATEMALVGPLYSKKRKVVQLHFGGGSPSNLTPPQNRLLFSHINKWFNVDYSQGEISVEIDPRHASNDYLASIRDLGVNRISMGVQDFDPKVQAAVNRIQPVALTEGVFNECRKLNFNGINIDLIYGLPFQTVEGFAQTLDQVIRMSPDRIAVFNYAHVPWLKKHMVLIKEKDLPSPEVKFALMSMILDRLTGAGYVVIGMDHFAKPDDELTKAQKEHSLYRNFQGYTTKAEADLVGMGVTAISMVGDVYSQNLKSLPDYQKAVMAGDLPVHRGYKLSLDDEMRRLVITRIMCDLEINRQNVLDPFGKNFDQVFTKEIEELDRFQQDGLLIITPEKITLTTTGRIFMRNIAMTFDRYLNVSAKGPLFSRTL</sequence>
<dbReference type="CDD" id="cd01335">
    <property type="entry name" value="Radical_SAM"/>
    <property type="match status" value="1"/>
</dbReference>
<evidence type="ECO:0000256" key="10">
    <source>
        <dbReference type="ARBA" id="ARBA00023004"/>
    </source>
</evidence>
<comment type="subunit">
    <text evidence="4">Monomer.</text>
</comment>
<reference evidence="19" key="2">
    <citation type="submission" date="2012-03" db="EMBL/GenBank/DDBJ databases">
        <title>The complete genome sequence of the pioneer microbe on fresh volcanic deposit, Leptospirillum ferrooxidans strain C2-3.</title>
        <authorList>
            <person name="Fujimura R."/>
            <person name="Sato Y."/>
            <person name="Nishizawa T."/>
            <person name="Nanba K."/>
            <person name="Oshima K."/>
            <person name="Hattori M."/>
            <person name="Kamijo T."/>
            <person name="Ohta H."/>
        </authorList>
    </citation>
    <scope>NUCLEOTIDE SEQUENCE [LARGE SCALE GENOMIC DNA]</scope>
    <source>
        <strain evidence="19">C2-3</strain>
    </source>
</reference>
<gene>
    <name evidence="18" type="ordered locus">LFE_1748</name>
</gene>
<feature type="binding site" evidence="15">
    <location>
        <begin position="75"/>
        <end position="77"/>
    </location>
    <ligand>
        <name>S-adenosyl-L-methionine</name>
        <dbReference type="ChEBI" id="CHEBI:59789"/>
        <label>2</label>
    </ligand>
</feature>
<keyword evidence="11 14" id="KW-0411">Iron-sulfur</keyword>
<dbReference type="SFLD" id="SFLDG01065">
    <property type="entry name" value="anaerobic_coproporphyrinogen-I"/>
    <property type="match status" value="1"/>
</dbReference>
<dbReference type="SUPFAM" id="SSF102114">
    <property type="entry name" value="Radical SAM enzymes"/>
    <property type="match status" value="1"/>
</dbReference>
<feature type="binding site" evidence="15">
    <location>
        <position position="252"/>
    </location>
    <ligand>
        <name>S-adenosyl-L-methionine</name>
        <dbReference type="ChEBI" id="CHEBI:59789"/>
        <label>2</label>
    </ligand>
</feature>
<keyword evidence="6 14" id="KW-0963">Cytoplasm</keyword>
<dbReference type="PANTHER" id="PTHR13932:SF6">
    <property type="entry name" value="OXYGEN-INDEPENDENT COPROPORPHYRINOGEN III OXIDASE"/>
    <property type="match status" value="1"/>
</dbReference>
<dbReference type="NCBIfam" id="TIGR00538">
    <property type="entry name" value="hemN"/>
    <property type="match status" value="1"/>
</dbReference>
<dbReference type="Pfam" id="PF06969">
    <property type="entry name" value="HemN_C"/>
    <property type="match status" value="1"/>
</dbReference>
<feature type="binding site" evidence="16">
    <location>
        <position position="76"/>
    </location>
    <ligand>
        <name>[4Fe-4S] cluster</name>
        <dbReference type="ChEBI" id="CHEBI:49883"/>
        <note>4Fe-4S-S-AdoMet</note>
    </ligand>
</feature>
<evidence type="ECO:0000256" key="9">
    <source>
        <dbReference type="ARBA" id="ARBA00023002"/>
    </source>
</evidence>
<evidence type="ECO:0000256" key="14">
    <source>
        <dbReference type="PIRNR" id="PIRNR000167"/>
    </source>
</evidence>
<feature type="binding site" evidence="15">
    <location>
        <position position="193"/>
    </location>
    <ligand>
        <name>S-adenosyl-L-methionine</name>
        <dbReference type="ChEBI" id="CHEBI:59789"/>
        <label>2</label>
    </ligand>
</feature>
<keyword evidence="19" id="KW-1185">Reference proteome</keyword>
<dbReference type="InterPro" id="IPR034505">
    <property type="entry name" value="Coproporphyrinogen-III_oxidase"/>
</dbReference>
<dbReference type="GO" id="GO:0004109">
    <property type="term" value="F:coproporphyrinogen oxidase activity"/>
    <property type="evidence" value="ECO:0007669"/>
    <property type="project" value="InterPro"/>
</dbReference>
<feature type="binding site" evidence="15">
    <location>
        <position position="218"/>
    </location>
    <ligand>
        <name>S-adenosyl-L-methionine</name>
        <dbReference type="ChEBI" id="CHEBI:59789"/>
        <label>2</label>
    </ligand>
</feature>
<dbReference type="PIRSF" id="PIRSF000167">
    <property type="entry name" value="HemN"/>
    <property type="match status" value="1"/>
</dbReference>
<evidence type="ECO:0000256" key="7">
    <source>
        <dbReference type="ARBA" id="ARBA00022691"/>
    </source>
</evidence>
<feature type="binding site" evidence="15">
    <location>
        <position position="120"/>
    </location>
    <ligand>
        <name>S-adenosyl-L-methionine</name>
        <dbReference type="ChEBI" id="CHEBI:59789"/>
        <label>1</label>
    </ligand>
</feature>
<proteinExistence type="inferred from homology"/>
<evidence type="ECO:0000313" key="19">
    <source>
        <dbReference type="Proteomes" id="UP000007382"/>
    </source>
</evidence>
<feature type="binding site" evidence="16">
    <location>
        <position position="69"/>
    </location>
    <ligand>
        <name>[4Fe-4S] cluster</name>
        <dbReference type="ChEBI" id="CHEBI:49883"/>
        <note>4Fe-4S-S-AdoMet</note>
    </ligand>
</feature>
<keyword evidence="7 14" id="KW-0949">S-adenosyl-L-methionine</keyword>
<keyword evidence="5 14" id="KW-0004">4Fe-4S</keyword>
<dbReference type="InterPro" id="IPR010723">
    <property type="entry name" value="HemN_C"/>
</dbReference>
<dbReference type="Gene3D" id="3.30.750.200">
    <property type="match status" value="1"/>
</dbReference>
<dbReference type="HOGENOM" id="CLU_027579_3_0_0"/>
<name>I0IQ78_LEPFC</name>
<dbReference type="UniPathway" id="UPA00251">
    <property type="reaction ID" value="UER00323"/>
</dbReference>
<evidence type="ECO:0000256" key="6">
    <source>
        <dbReference type="ARBA" id="ARBA00022490"/>
    </source>
</evidence>
<dbReference type="STRING" id="1162668.LFE_1748"/>
<reference evidence="18 19" key="1">
    <citation type="journal article" date="2012" name="J. Bacteriol.">
        <title>Complete Genome Sequence of Leptospirillum ferrooxidans Strain C2-3, Isolated from a Fresh Volcanic Ash Deposit on the Island of Miyake, Japan.</title>
        <authorList>
            <person name="Fujimura R."/>
            <person name="Sato Y."/>
            <person name="Nishizawa T."/>
            <person name="Oshima K."/>
            <person name="Kim S.-W."/>
            <person name="Hattori M."/>
            <person name="Kamijo T."/>
            <person name="Ohta H."/>
        </authorList>
    </citation>
    <scope>NUCLEOTIDE SEQUENCE [LARGE SCALE GENOMIC DNA]</scope>
    <source>
        <strain evidence="18 19">C2-3</strain>
    </source>
</reference>
<dbReference type="PANTHER" id="PTHR13932">
    <property type="entry name" value="COPROPORPHYRINIGEN III OXIDASE"/>
    <property type="match status" value="1"/>
</dbReference>
<keyword evidence="8 14" id="KW-0479">Metal-binding</keyword>